<feature type="transmembrane region" description="Helical" evidence="9">
    <location>
        <begin position="130"/>
        <end position="152"/>
    </location>
</feature>
<dbReference type="Pfam" id="PF00510">
    <property type="entry name" value="COX3"/>
    <property type="match status" value="1"/>
</dbReference>
<keyword evidence="8 11" id="KW-0496">Mitochondrion</keyword>
<evidence type="ECO:0000256" key="5">
    <source>
        <dbReference type="ARBA" id="ARBA00022967"/>
    </source>
</evidence>
<dbReference type="GO" id="GO:0005739">
    <property type="term" value="C:mitochondrion"/>
    <property type="evidence" value="ECO:0007669"/>
    <property type="project" value="TreeGrafter"/>
</dbReference>
<feature type="domain" description="Heme-copper oxidase subunit III family profile" evidence="10">
    <location>
        <begin position="5"/>
        <end position="264"/>
    </location>
</feature>
<feature type="transmembrane region" description="Helical" evidence="9">
    <location>
        <begin position="80"/>
        <end position="103"/>
    </location>
</feature>
<evidence type="ECO:0000313" key="11">
    <source>
        <dbReference type="EMBL" id="AET62622.1"/>
    </source>
</evidence>
<evidence type="ECO:0000256" key="3">
    <source>
        <dbReference type="ARBA" id="ARBA00015944"/>
    </source>
</evidence>
<evidence type="ECO:0000256" key="1">
    <source>
        <dbReference type="ARBA" id="ARBA00004141"/>
    </source>
</evidence>
<evidence type="ECO:0000256" key="6">
    <source>
        <dbReference type="ARBA" id="ARBA00022989"/>
    </source>
</evidence>
<keyword evidence="6 9" id="KW-1133">Transmembrane helix</keyword>
<evidence type="ECO:0000256" key="8">
    <source>
        <dbReference type="RuleBase" id="RU003375"/>
    </source>
</evidence>
<dbReference type="CDD" id="cd01665">
    <property type="entry name" value="Cyt_c_Oxidase_III"/>
    <property type="match status" value="1"/>
</dbReference>
<dbReference type="PANTHER" id="PTHR11403">
    <property type="entry name" value="CYTOCHROME C OXIDASE SUBUNIT III"/>
    <property type="match status" value="1"/>
</dbReference>
<evidence type="ECO:0000256" key="9">
    <source>
        <dbReference type="SAM" id="Phobius"/>
    </source>
</evidence>
<feature type="transmembrane region" description="Helical" evidence="9">
    <location>
        <begin position="243"/>
        <end position="262"/>
    </location>
</feature>
<feature type="transmembrane region" description="Helical" evidence="9">
    <location>
        <begin position="164"/>
        <end position="180"/>
    </location>
</feature>
<comment type="function">
    <text evidence="8">Component of the cytochrome c oxidase, the last enzyme in the mitochondrial electron transport chain which drives oxidative phosphorylation. The respiratory chain contains 3 multisubunit complexes succinate dehydrogenase (complex II, CII), ubiquinol-cytochrome c oxidoreductase (cytochrome b-c1 complex, complex III, CIII) and cytochrome c oxidase (complex IV, CIV), that cooperate to transfer electrons derived from NADH and succinate to molecular oxygen, creating an electrochemical gradient over the inner membrane that drives transmembrane transport and the ATP synthase. Cytochrome c oxidase is the component of the respiratory chain that catalyzes the reduction of oxygen to water. Electrons originating from reduced cytochrome c in the intermembrane space (IMS) are transferred via the dinuclear copper A center (CU(A)) of subunit 2 and heme A of subunit 1 to the active site in subunit 1, a binuclear center (BNC) formed by heme A3 and copper B (CU(B)). The BNC reduces molecular oxygen to 2 water molecules using 4 electrons from cytochrome c in the IMS and 4 protons from the mitochondrial matrix.</text>
</comment>
<feature type="transmembrane region" description="Helical" evidence="9">
    <location>
        <begin position="200"/>
        <end position="222"/>
    </location>
</feature>
<gene>
    <name evidence="11" type="primary">COX3</name>
</gene>
<dbReference type="Gene3D" id="1.10.287.70">
    <property type="match status" value="1"/>
</dbReference>
<evidence type="ECO:0000256" key="4">
    <source>
        <dbReference type="ARBA" id="ARBA00022692"/>
    </source>
</evidence>
<dbReference type="InterPro" id="IPR035973">
    <property type="entry name" value="Cyt_c_oxidase_su3-like_sf"/>
</dbReference>
<proteinExistence type="inferred from homology"/>
<evidence type="ECO:0000259" key="10">
    <source>
        <dbReference type="PROSITE" id="PS50253"/>
    </source>
</evidence>
<dbReference type="PANTHER" id="PTHR11403:SF7">
    <property type="entry name" value="CYTOCHROME C OXIDASE SUBUNIT 3"/>
    <property type="match status" value="1"/>
</dbReference>
<dbReference type="InterPro" id="IPR000298">
    <property type="entry name" value="Cyt_c_oxidase-like_su3"/>
</dbReference>
<protein>
    <recommendedName>
        <fullName evidence="3 8">Cytochrome c oxidase subunit 3</fullName>
    </recommendedName>
</protein>
<organism evidence="11">
    <name type="scientific">Trissolcus basalis</name>
    <dbReference type="NCBI Taxonomy" id="32421"/>
    <lineage>
        <taxon>Eukaryota</taxon>
        <taxon>Metazoa</taxon>
        <taxon>Ecdysozoa</taxon>
        <taxon>Arthropoda</taxon>
        <taxon>Hexapoda</taxon>
        <taxon>Insecta</taxon>
        <taxon>Pterygota</taxon>
        <taxon>Neoptera</taxon>
        <taxon>Endopterygota</taxon>
        <taxon>Hymenoptera</taxon>
        <taxon>Apocrita</taxon>
        <taxon>Proctotrupomorpha</taxon>
        <taxon>Platygastroidea</taxon>
        <taxon>Scelionidae</taxon>
        <taxon>Telenominae</taxon>
        <taxon>Trissolcus</taxon>
    </lineage>
</organism>
<dbReference type="SUPFAM" id="SSF81452">
    <property type="entry name" value="Cytochrome c oxidase subunit III-like"/>
    <property type="match status" value="1"/>
</dbReference>
<dbReference type="GO" id="GO:0016020">
    <property type="term" value="C:membrane"/>
    <property type="evidence" value="ECO:0007669"/>
    <property type="project" value="UniProtKB-SubCell"/>
</dbReference>
<dbReference type="EMBL" id="JN903532">
    <property type="protein sequence ID" value="AET62622.1"/>
    <property type="molecule type" value="Genomic_DNA"/>
</dbReference>
<dbReference type="InterPro" id="IPR033945">
    <property type="entry name" value="Cyt_c_oxase_su3_dom"/>
</dbReference>
<evidence type="ECO:0000256" key="7">
    <source>
        <dbReference type="ARBA" id="ARBA00023136"/>
    </source>
</evidence>
<feature type="transmembrane region" description="Helical" evidence="9">
    <location>
        <begin position="9"/>
        <end position="30"/>
    </location>
</feature>
<dbReference type="InterPro" id="IPR024791">
    <property type="entry name" value="Cyt_c/ubiquinol_Oxase_su3"/>
</dbReference>
<accession>I3PFK5</accession>
<keyword evidence="4 8" id="KW-0812">Transmembrane</keyword>
<geneLocation type="mitochondrion" evidence="11"/>
<reference evidence="11" key="1">
    <citation type="journal article" date="2012" name="Genome">
        <title>The first mitochondrial genome for the wasp superfamily Platygastroidea: the egg parasitoid Trissolcus basalis.</title>
        <authorList>
            <person name="Mao M."/>
            <person name="Valerio A."/>
            <person name="Austin A.D."/>
            <person name="Dowton M."/>
            <person name="Johnson N.F."/>
        </authorList>
    </citation>
    <scope>NUCLEOTIDE SEQUENCE</scope>
</reference>
<dbReference type="PROSITE" id="PS50253">
    <property type="entry name" value="COX3"/>
    <property type="match status" value="1"/>
</dbReference>
<name>I3PFK5_9HYME</name>
<dbReference type="AlphaFoldDB" id="I3PFK5"/>
<feature type="transmembrane region" description="Helical" evidence="9">
    <location>
        <begin position="42"/>
        <end position="59"/>
    </location>
</feature>
<dbReference type="GO" id="GO:0004129">
    <property type="term" value="F:cytochrome-c oxidase activity"/>
    <property type="evidence" value="ECO:0007669"/>
    <property type="project" value="InterPro"/>
</dbReference>
<keyword evidence="5" id="KW-1278">Translocase</keyword>
<keyword evidence="7 9" id="KW-0472">Membrane</keyword>
<dbReference type="GO" id="GO:0006123">
    <property type="term" value="P:mitochondrial electron transport, cytochrome c to oxygen"/>
    <property type="evidence" value="ECO:0007669"/>
    <property type="project" value="TreeGrafter"/>
</dbReference>
<comment type="subcellular location">
    <subcellularLocation>
        <location evidence="1">Membrane</location>
        <topology evidence="1">Multi-pass membrane protein</topology>
    </subcellularLocation>
</comment>
<dbReference type="InterPro" id="IPR013833">
    <property type="entry name" value="Cyt_c_oxidase_su3_a-hlx"/>
</dbReference>
<sequence length="264" mass="31410">MKNFLQQPFHLVTISPWPICTSLNLFFLMISMTKLFNTNEKLTLIISLISTIFCSYQWWRDTTRESSFQGFHSNYVIQGMKLGMILFIISEIFFFISFFWAYFHMFLAPSIEIGQLWPPSKMKYMMLNPYNLPLLNTIILISSGMFLSMAHYSIIMKKMKNSNFLMMMTILFGILFTFIQNFEYKNAMFSIFSSNYGTTFFMMTGFHGIHVLIGTIFIIISYQRLILNQFSNTHHIGFEASAWYWHFVDVVWLLLFLMVYWMPY</sequence>
<comment type="similarity">
    <text evidence="2 8">Belongs to the cytochrome c oxidase subunit 3 family.</text>
</comment>
<dbReference type="Gene3D" id="1.20.120.80">
    <property type="entry name" value="Cytochrome c oxidase, subunit III, four-helix bundle"/>
    <property type="match status" value="1"/>
</dbReference>
<evidence type="ECO:0000256" key="2">
    <source>
        <dbReference type="ARBA" id="ARBA00010581"/>
    </source>
</evidence>